<dbReference type="AlphaFoldDB" id="A0A2B7WEG8"/>
<evidence type="ECO:0000313" key="1">
    <source>
        <dbReference type="EMBL" id="PGG94989.1"/>
    </source>
</evidence>
<dbReference type="EMBL" id="PDNB01000470">
    <property type="protein sequence ID" value="PGG94989.1"/>
    <property type="molecule type" value="Genomic_DNA"/>
</dbReference>
<organism evidence="1 2">
    <name type="scientific">Helicocarpus griseus UAMH5409</name>
    <dbReference type="NCBI Taxonomy" id="1447875"/>
    <lineage>
        <taxon>Eukaryota</taxon>
        <taxon>Fungi</taxon>
        <taxon>Dikarya</taxon>
        <taxon>Ascomycota</taxon>
        <taxon>Pezizomycotina</taxon>
        <taxon>Eurotiomycetes</taxon>
        <taxon>Eurotiomycetidae</taxon>
        <taxon>Onygenales</taxon>
        <taxon>Ajellomycetaceae</taxon>
        <taxon>Helicocarpus</taxon>
    </lineage>
</organism>
<protein>
    <submittedName>
        <fullName evidence="1">Uncharacterized protein</fullName>
    </submittedName>
</protein>
<dbReference type="OrthoDB" id="4207404at2759"/>
<reference evidence="1 2" key="1">
    <citation type="submission" date="2017-10" db="EMBL/GenBank/DDBJ databases">
        <title>Comparative genomics in systemic dimorphic fungi from Ajellomycetaceae.</title>
        <authorList>
            <person name="Munoz J.F."/>
            <person name="Mcewen J.G."/>
            <person name="Clay O.K."/>
            <person name="Cuomo C.A."/>
        </authorList>
    </citation>
    <scope>NUCLEOTIDE SEQUENCE [LARGE SCALE GENOMIC DNA]</scope>
    <source>
        <strain evidence="1 2">UAMH5409</strain>
    </source>
</reference>
<accession>A0A2B7WEG8</accession>
<name>A0A2B7WEG8_9EURO</name>
<evidence type="ECO:0000313" key="2">
    <source>
        <dbReference type="Proteomes" id="UP000223968"/>
    </source>
</evidence>
<keyword evidence="2" id="KW-1185">Reference proteome</keyword>
<comment type="caution">
    <text evidence="1">The sequence shown here is derived from an EMBL/GenBank/DDBJ whole genome shotgun (WGS) entry which is preliminary data.</text>
</comment>
<proteinExistence type="predicted"/>
<gene>
    <name evidence="1" type="ORF">AJ79_10329</name>
</gene>
<sequence length="66" mass="7575">MGDTMSFERMIRILRMLEWLKERGQTEYWRWLSANILKPLAESFRLSEKAITTTTSAAATSAPLAP</sequence>
<dbReference type="Proteomes" id="UP000223968">
    <property type="component" value="Unassembled WGS sequence"/>
</dbReference>